<keyword evidence="2 5" id="KW-0812">Transmembrane</keyword>
<dbReference type="GO" id="GO:0005886">
    <property type="term" value="C:plasma membrane"/>
    <property type="evidence" value="ECO:0007669"/>
    <property type="project" value="UniProtKB-SubCell"/>
</dbReference>
<dbReference type="PANTHER" id="PTHR43394">
    <property type="entry name" value="ATP-DEPENDENT PERMEASE MDL1, MITOCHONDRIAL"/>
    <property type="match status" value="1"/>
</dbReference>
<feature type="non-terminal residue" evidence="7">
    <location>
        <position position="167"/>
    </location>
</feature>
<comment type="subcellular location">
    <subcellularLocation>
        <location evidence="1">Cell membrane</location>
        <topology evidence="1">Multi-pass membrane protein</topology>
    </subcellularLocation>
</comment>
<dbReference type="InterPro" id="IPR036640">
    <property type="entry name" value="ABC1_TM_sf"/>
</dbReference>
<evidence type="ECO:0000259" key="6">
    <source>
        <dbReference type="PROSITE" id="PS50929"/>
    </source>
</evidence>
<dbReference type="Gene3D" id="1.20.1560.10">
    <property type="entry name" value="ABC transporter type 1, transmembrane domain"/>
    <property type="match status" value="1"/>
</dbReference>
<dbReference type="InterPro" id="IPR039421">
    <property type="entry name" value="Type_1_exporter"/>
</dbReference>
<evidence type="ECO:0000256" key="4">
    <source>
        <dbReference type="ARBA" id="ARBA00023136"/>
    </source>
</evidence>
<dbReference type="PANTHER" id="PTHR43394:SF1">
    <property type="entry name" value="ATP-BINDING CASSETTE SUB-FAMILY B MEMBER 10, MITOCHONDRIAL"/>
    <property type="match status" value="1"/>
</dbReference>
<dbReference type="InterPro" id="IPR011527">
    <property type="entry name" value="ABC1_TM_dom"/>
</dbReference>
<feature type="transmembrane region" description="Helical" evidence="5">
    <location>
        <begin position="58"/>
        <end position="82"/>
    </location>
</feature>
<feature type="transmembrane region" description="Helical" evidence="5">
    <location>
        <begin position="88"/>
        <end position="107"/>
    </location>
</feature>
<keyword evidence="7" id="KW-0547">Nucleotide-binding</keyword>
<evidence type="ECO:0000256" key="3">
    <source>
        <dbReference type="ARBA" id="ARBA00022989"/>
    </source>
</evidence>
<evidence type="ECO:0000256" key="2">
    <source>
        <dbReference type="ARBA" id="ARBA00022692"/>
    </source>
</evidence>
<name>A0A2M8Q7S2_9CHLR</name>
<dbReference type="Pfam" id="PF00664">
    <property type="entry name" value="ABC_membrane"/>
    <property type="match status" value="1"/>
</dbReference>
<evidence type="ECO:0000256" key="1">
    <source>
        <dbReference type="ARBA" id="ARBA00004651"/>
    </source>
</evidence>
<evidence type="ECO:0000313" key="8">
    <source>
        <dbReference type="Proteomes" id="UP000230790"/>
    </source>
</evidence>
<dbReference type="AlphaFoldDB" id="A0A2M8Q7S2"/>
<evidence type="ECO:0000313" key="7">
    <source>
        <dbReference type="EMBL" id="PJF45857.1"/>
    </source>
</evidence>
<organism evidence="7 8">
    <name type="scientific">Candidatus Thermofonsia Clade 3 bacterium</name>
    <dbReference type="NCBI Taxonomy" id="2364212"/>
    <lineage>
        <taxon>Bacteria</taxon>
        <taxon>Bacillati</taxon>
        <taxon>Chloroflexota</taxon>
        <taxon>Candidatus Thermofontia</taxon>
        <taxon>Candidatus Thermofonsia Clade 3</taxon>
    </lineage>
</organism>
<dbReference type="PROSITE" id="PS50929">
    <property type="entry name" value="ABC_TM1F"/>
    <property type="match status" value="1"/>
</dbReference>
<dbReference type="Proteomes" id="UP000230790">
    <property type="component" value="Unassembled WGS sequence"/>
</dbReference>
<proteinExistence type="predicted"/>
<evidence type="ECO:0000256" key="5">
    <source>
        <dbReference type="SAM" id="Phobius"/>
    </source>
</evidence>
<dbReference type="EMBL" id="PGTN01000693">
    <property type="protein sequence ID" value="PJF45857.1"/>
    <property type="molecule type" value="Genomic_DNA"/>
</dbReference>
<keyword evidence="7" id="KW-0067">ATP-binding</keyword>
<protein>
    <submittedName>
        <fullName evidence="7">ABC transporter ATP-binding protein</fullName>
    </submittedName>
</protein>
<dbReference type="SUPFAM" id="SSF90123">
    <property type="entry name" value="ABC transporter transmembrane region"/>
    <property type="match status" value="1"/>
</dbReference>
<feature type="domain" description="ABC transmembrane type-1" evidence="6">
    <location>
        <begin position="1"/>
        <end position="166"/>
    </location>
</feature>
<accession>A0A2M8Q7S2</accession>
<sequence length="167" mass="18696">MNWWRRRLTTRVLADVVLDLRTNAVAAAVRHDLSFYDRYASGRIVSRITSDSKDFGDVVVLVTDTISSLIEALLLAGVLLAIDLQLSLYLFAAIPLIFFTASSLRRLMRRVTRRGMQAMAVVNAKIKESISGIAVAKNYRQESAVYADFDAANRRSYAVNVRRGLVL</sequence>
<keyword evidence="4 5" id="KW-0472">Membrane</keyword>
<comment type="caution">
    <text evidence="7">The sequence shown here is derived from an EMBL/GenBank/DDBJ whole genome shotgun (WGS) entry which is preliminary data.</text>
</comment>
<dbReference type="GO" id="GO:0015421">
    <property type="term" value="F:ABC-type oligopeptide transporter activity"/>
    <property type="evidence" value="ECO:0007669"/>
    <property type="project" value="TreeGrafter"/>
</dbReference>
<reference evidence="7 8" key="1">
    <citation type="submission" date="2017-11" db="EMBL/GenBank/DDBJ databases">
        <title>Evolution of Phototrophy in the Chloroflexi Phylum Driven by Horizontal Gene Transfer.</title>
        <authorList>
            <person name="Ward L.M."/>
            <person name="Hemp J."/>
            <person name="Shih P.M."/>
            <person name="Mcglynn S.E."/>
            <person name="Fischer W."/>
        </authorList>
    </citation>
    <scope>NUCLEOTIDE SEQUENCE [LARGE SCALE GENOMIC DNA]</scope>
    <source>
        <strain evidence="7">JP3_7</strain>
    </source>
</reference>
<keyword evidence="3 5" id="KW-1133">Transmembrane helix</keyword>
<dbReference type="GO" id="GO:0005524">
    <property type="term" value="F:ATP binding"/>
    <property type="evidence" value="ECO:0007669"/>
    <property type="project" value="UniProtKB-KW"/>
</dbReference>
<gene>
    <name evidence="7" type="ORF">CUN48_16760</name>
</gene>